<dbReference type="PANTHER" id="PTHR22760:SF4">
    <property type="entry name" value="GPI MANNOSYLTRANSFERASE 3"/>
    <property type="match status" value="1"/>
</dbReference>
<evidence type="ECO:0000256" key="7">
    <source>
        <dbReference type="ARBA" id="ARBA00022989"/>
    </source>
</evidence>
<dbReference type="OrthoDB" id="416834at2759"/>
<keyword evidence="12" id="KW-1185">Reference proteome</keyword>
<reference evidence="11" key="2">
    <citation type="submission" date="2020-11" db="EMBL/GenBank/DDBJ databases">
        <authorList>
            <consortium name="DOE Joint Genome Institute"/>
            <person name="Kuo A."/>
            <person name="Miyauchi S."/>
            <person name="Kiss E."/>
            <person name="Drula E."/>
            <person name="Kohler A."/>
            <person name="Sanchez-Garcia M."/>
            <person name="Andreopoulos B."/>
            <person name="Barry K.W."/>
            <person name="Bonito G."/>
            <person name="Buee M."/>
            <person name="Carver A."/>
            <person name="Chen C."/>
            <person name="Cichocki N."/>
            <person name="Clum A."/>
            <person name="Culley D."/>
            <person name="Crous P.W."/>
            <person name="Fauchery L."/>
            <person name="Girlanda M."/>
            <person name="Hayes R."/>
            <person name="Keri Z."/>
            <person name="Labutti K."/>
            <person name="Lipzen A."/>
            <person name="Lombard V."/>
            <person name="Magnuson J."/>
            <person name="Maillard F."/>
            <person name="Morin E."/>
            <person name="Murat C."/>
            <person name="Nolan M."/>
            <person name="Ohm R."/>
            <person name="Pangilinan J."/>
            <person name="Pereira M."/>
            <person name="Perotto S."/>
            <person name="Peter M."/>
            <person name="Riley R."/>
            <person name="Sitrit Y."/>
            <person name="Stielow B."/>
            <person name="Szollosi G."/>
            <person name="Zifcakova L."/>
            <person name="Stursova M."/>
            <person name="Spatafora J.W."/>
            <person name="Tedersoo L."/>
            <person name="Vaario L.-M."/>
            <person name="Yamada A."/>
            <person name="Yan M."/>
            <person name="Wang P."/>
            <person name="Xu J."/>
            <person name="Bruns T."/>
            <person name="Baldrian P."/>
            <person name="Vilgalys R."/>
            <person name="Henrissat B."/>
            <person name="Grigoriev I.V."/>
            <person name="Hibbett D."/>
            <person name="Nagy L.G."/>
            <person name="Martin F.M."/>
        </authorList>
    </citation>
    <scope>NUCLEOTIDE SEQUENCE</scope>
    <source>
        <strain evidence="11">UH-Tt-Lm1</strain>
    </source>
</reference>
<protein>
    <recommendedName>
        <fullName evidence="10">Mannosyltransferase</fullName>
        <ecNumber evidence="10">2.4.1.-</ecNumber>
    </recommendedName>
</protein>
<feature type="transmembrane region" description="Helical" evidence="10">
    <location>
        <begin position="114"/>
        <end position="132"/>
    </location>
</feature>
<evidence type="ECO:0000256" key="9">
    <source>
        <dbReference type="ARBA" id="ARBA00024708"/>
    </source>
</evidence>
<proteinExistence type="inferred from homology"/>
<evidence type="ECO:0000313" key="11">
    <source>
        <dbReference type="EMBL" id="KAF9784655.1"/>
    </source>
</evidence>
<feature type="transmembrane region" description="Helical" evidence="10">
    <location>
        <begin position="302"/>
        <end position="322"/>
    </location>
</feature>
<evidence type="ECO:0000256" key="10">
    <source>
        <dbReference type="RuleBase" id="RU363075"/>
    </source>
</evidence>
<dbReference type="GO" id="GO:0005789">
    <property type="term" value="C:endoplasmic reticulum membrane"/>
    <property type="evidence" value="ECO:0007669"/>
    <property type="project" value="UniProtKB-SubCell"/>
</dbReference>
<dbReference type="PANTHER" id="PTHR22760">
    <property type="entry name" value="GLYCOSYLTRANSFERASE"/>
    <property type="match status" value="1"/>
</dbReference>
<feature type="transmembrane region" description="Helical" evidence="10">
    <location>
        <begin position="257"/>
        <end position="281"/>
    </location>
</feature>
<dbReference type="EMBL" id="WIUZ02000008">
    <property type="protein sequence ID" value="KAF9784655.1"/>
    <property type="molecule type" value="Genomic_DNA"/>
</dbReference>
<comment type="similarity">
    <text evidence="2">Belongs to the glycosyltransferase 22 family. PIGB subfamily.</text>
</comment>
<dbReference type="GO" id="GO:0000026">
    <property type="term" value="F:alpha-1,2-mannosyltransferase activity"/>
    <property type="evidence" value="ECO:0007669"/>
    <property type="project" value="TreeGrafter"/>
</dbReference>
<feature type="transmembrane region" description="Helical" evidence="10">
    <location>
        <begin position="5"/>
        <end position="24"/>
    </location>
</feature>
<keyword evidence="8 10" id="KW-0472">Membrane</keyword>
<evidence type="ECO:0000256" key="1">
    <source>
        <dbReference type="ARBA" id="ARBA00004477"/>
    </source>
</evidence>
<evidence type="ECO:0000313" key="12">
    <source>
        <dbReference type="Proteomes" id="UP000736335"/>
    </source>
</evidence>
<keyword evidence="5 10" id="KW-0812">Transmembrane</keyword>
<sequence length="611" mass="69771">MKRKYIVRIFVYRIALALLTRTLFQPDEFFQSLEVAHAIVFGYGKLTWEWQRGVAIRSIVYPALYVPVYWALRVTGLDATRMLVYAPKVLNGVIAALTDVWVCELARHVLGERYVIATAFLSLTSFFHGMSLTRSMSNSLETSLTVIALSYYPWSFGQLFNGQWSRKSLFFAALSCAIRPPSAITWVFLYCVLLWRLRNDLRAAGQIIFQAAYIGLGITALVYYTDSAFYGRPVFTPLNFMRTNLSSISLAYGRNVWHYYFTQAIPILCASSLILVVRGFYQGLRTPPHSPDSKDLKASISTTYRLRLLAGTVLWTIAVYSFSGHKEWRFIHPMLPILHIFAAKALVESSTSNITEKQASAQGSFYTFFRTAPRSHLALLCLQLPAILYCITYRSSPQVSVMGYLQSLSRDGGEIRSIGFLMPCHSTPWQSHLHNPRLEDPGRLWAIGCEPPLEGQDIDEYRDQTDVFYDSPLDYLKTRFPPDVDLTFPPSTYPCSPPGLPEKLTAGNEGTRAAESERWKHEWPEYLVMFGHLLDTPGIREYLTRTMRYKIVWKAGHGFDEEPKRRGGVFVLKAPLHHRPLYPERGEGPKEHQHCAWDTIHNHERLTGHSH</sequence>
<evidence type="ECO:0000256" key="5">
    <source>
        <dbReference type="ARBA" id="ARBA00022692"/>
    </source>
</evidence>
<keyword evidence="3 10" id="KW-0328">Glycosyltransferase</keyword>
<dbReference type="Pfam" id="PF03901">
    <property type="entry name" value="Glyco_transf_22"/>
    <property type="match status" value="1"/>
</dbReference>
<comment type="subcellular location">
    <subcellularLocation>
        <location evidence="1 10">Endoplasmic reticulum membrane</location>
        <topology evidence="1 10">Multi-pass membrane protein</topology>
    </subcellularLocation>
</comment>
<dbReference type="GO" id="GO:0006506">
    <property type="term" value="P:GPI anchor biosynthetic process"/>
    <property type="evidence" value="ECO:0007669"/>
    <property type="project" value="TreeGrafter"/>
</dbReference>
<organism evidence="11 12">
    <name type="scientific">Thelephora terrestris</name>
    <dbReference type="NCBI Taxonomy" id="56493"/>
    <lineage>
        <taxon>Eukaryota</taxon>
        <taxon>Fungi</taxon>
        <taxon>Dikarya</taxon>
        <taxon>Basidiomycota</taxon>
        <taxon>Agaricomycotina</taxon>
        <taxon>Agaricomycetes</taxon>
        <taxon>Thelephorales</taxon>
        <taxon>Thelephoraceae</taxon>
        <taxon>Thelephora</taxon>
    </lineage>
</organism>
<evidence type="ECO:0000256" key="6">
    <source>
        <dbReference type="ARBA" id="ARBA00022824"/>
    </source>
</evidence>
<comment type="function">
    <text evidence="9">Mannosyltransferase involved in glycosylphosphatidylinositol-anchor biosynthesis. Transfers the third mannose to Man2-GlcN-acyl-PI during GPI precursor assembly.</text>
</comment>
<reference evidence="11" key="1">
    <citation type="journal article" date="2020" name="Nat. Commun.">
        <title>Large-scale genome sequencing of mycorrhizal fungi provides insights into the early evolution of symbiotic traits.</title>
        <authorList>
            <person name="Miyauchi S."/>
            <person name="Kiss E."/>
            <person name="Kuo A."/>
            <person name="Drula E."/>
            <person name="Kohler A."/>
            <person name="Sanchez-Garcia M."/>
            <person name="Morin E."/>
            <person name="Andreopoulos B."/>
            <person name="Barry K.W."/>
            <person name="Bonito G."/>
            <person name="Buee M."/>
            <person name="Carver A."/>
            <person name="Chen C."/>
            <person name="Cichocki N."/>
            <person name="Clum A."/>
            <person name="Culley D."/>
            <person name="Crous P.W."/>
            <person name="Fauchery L."/>
            <person name="Girlanda M."/>
            <person name="Hayes R.D."/>
            <person name="Keri Z."/>
            <person name="LaButti K."/>
            <person name="Lipzen A."/>
            <person name="Lombard V."/>
            <person name="Magnuson J."/>
            <person name="Maillard F."/>
            <person name="Murat C."/>
            <person name="Nolan M."/>
            <person name="Ohm R.A."/>
            <person name="Pangilinan J."/>
            <person name="Pereira M.F."/>
            <person name="Perotto S."/>
            <person name="Peter M."/>
            <person name="Pfister S."/>
            <person name="Riley R."/>
            <person name="Sitrit Y."/>
            <person name="Stielow J.B."/>
            <person name="Szollosi G."/>
            <person name="Zifcakova L."/>
            <person name="Stursova M."/>
            <person name="Spatafora J.W."/>
            <person name="Tedersoo L."/>
            <person name="Vaario L.M."/>
            <person name="Yamada A."/>
            <person name="Yan M."/>
            <person name="Wang P."/>
            <person name="Xu J."/>
            <person name="Bruns T."/>
            <person name="Baldrian P."/>
            <person name="Vilgalys R."/>
            <person name="Dunand C."/>
            <person name="Henrissat B."/>
            <person name="Grigoriev I.V."/>
            <person name="Hibbett D."/>
            <person name="Nagy L.G."/>
            <person name="Martin F.M."/>
        </authorList>
    </citation>
    <scope>NUCLEOTIDE SEQUENCE</scope>
    <source>
        <strain evidence="11">UH-Tt-Lm1</strain>
    </source>
</reference>
<evidence type="ECO:0000256" key="2">
    <source>
        <dbReference type="ARBA" id="ARBA00006065"/>
    </source>
</evidence>
<keyword evidence="7 10" id="KW-1133">Transmembrane helix</keyword>
<evidence type="ECO:0000256" key="4">
    <source>
        <dbReference type="ARBA" id="ARBA00022679"/>
    </source>
</evidence>
<feature type="transmembrane region" description="Helical" evidence="10">
    <location>
        <begin position="207"/>
        <end position="225"/>
    </location>
</feature>
<name>A0A9P6HF89_9AGAM</name>
<dbReference type="EC" id="2.4.1.-" evidence="10"/>
<accession>A0A9P6HF89</accession>
<dbReference type="InterPro" id="IPR005599">
    <property type="entry name" value="GPI_mannosylTrfase"/>
</dbReference>
<feature type="transmembrane region" description="Helical" evidence="10">
    <location>
        <begin position="170"/>
        <end position="195"/>
    </location>
</feature>
<dbReference type="Proteomes" id="UP000736335">
    <property type="component" value="Unassembled WGS sequence"/>
</dbReference>
<comment type="caution">
    <text evidence="11">The sequence shown here is derived from an EMBL/GenBank/DDBJ whole genome shotgun (WGS) entry which is preliminary data.</text>
</comment>
<evidence type="ECO:0000256" key="3">
    <source>
        <dbReference type="ARBA" id="ARBA00022676"/>
    </source>
</evidence>
<gene>
    <name evidence="11" type="ORF">BJ322DRAFT_1065603</name>
</gene>
<feature type="transmembrane region" description="Helical" evidence="10">
    <location>
        <begin position="54"/>
        <end position="72"/>
    </location>
</feature>
<dbReference type="AlphaFoldDB" id="A0A9P6HF89"/>
<keyword evidence="6 10" id="KW-0256">Endoplasmic reticulum</keyword>
<keyword evidence="4" id="KW-0808">Transferase</keyword>
<evidence type="ECO:0000256" key="8">
    <source>
        <dbReference type="ARBA" id="ARBA00023136"/>
    </source>
</evidence>